<keyword evidence="2" id="KW-0479">Metal-binding</keyword>
<keyword evidence="1" id="KW-0001">2Fe-2S</keyword>
<feature type="compositionally biased region" description="Polar residues" evidence="5">
    <location>
        <begin position="63"/>
        <end position="102"/>
    </location>
</feature>
<dbReference type="PROSITE" id="PS51296">
    <property type="entry name" value="RIESKE"/>
    <property type="match status" value="1"/>
</dbReference>
<organism evidence="7 8">
    <name type="scientific">Cladorrhinum samala</name>
    <dbReference type="NCBI Taxonomy" id="585594"/>
    <lineage>
        <taxon>Eukaryota</taxon>
        <taxon>Fungi</taxon>
        <taxon>Dikarya</taxon>
        <taxon>Ascomycota</taxon>
        <taxon>Pezizomycotina</taxon>
        <taxon>Sordariomycetes</taxon>
        <taxon>Sordariomycetidae</taxon>
        <taxon>Sordariales</taxon>
        <taxon>Podosporaceae</taxon>
        <taxon>Cladorrhinum</taxon>
    </lineage>
</organism>
<feature type="region of interest" description="Disordered" evidence="5">
    <location>
        <begin position="37"/>
        <end position="102"/>
    </location>
</feature>
<evidence type="ECO:0000313" key="7">
    <source>
        <dbReference type="EMBL" id="KAK4459515.1"/>
    </source>
</evidence>
<dbReference type="AlphaFoldDB" id="A0AAV9HI77"/>
<evidence type="ECO:0000256" key="3">
    <source>
        <dbReference type="ARBA" id="ARBA00023004"/>
    </source>
</evidence>
<dbReference type="SUPFAM" id="SSF51905">
    <property type="entry name" value="FAD/NAD(P)-binding domain"/>
    <property type="match status" value="1"/>
</dbReference>
<proteinExistence type="predicted"/>
<sequence>MTLSLLYSRQAARSIAKKLAPTQTRLLASGDVTTLQPSSSRVTYNNIQPPNRRFIHSSSSTSPRQSTKAPQQFSPFQHRSRMLSTKPLSPDNSNMASVTPTPSDPQQFMHTTGASDAVWTHLHPYSANPTFPSLSKDLSTDICIIGAGISGIQTAYELVRRGKQVVMLEAREVLSGESGRTSGHLNNDLDDGYIEISKKHGEKGAKLAAESHAWARDRIGEISKELGIECEYRKLPAYDVSQYPRGTKEWQDEEKELKEEADLQAKLGIESHYDPNLTVKGWTGKIDQRGGMVVGNQATFHPTKYLAGVLKWLKEQPNFQCYTGTRVMDVHEKGIEVLGLGHKSVEIKTEAGHTVKAEYAVEATAIPLQKLSIITELEYYRSYCIAIRVPKGSVEDCLLYDNAEEYKYVRLTACDEKDDYMVVGGCDHKVGQEETTTRYGELEQWTRERFPQAGKVDYAWSGQIFEPVDYMAFIGKNQGCNKIYIITGDSGDGLTHGTLAGRLIADEIDGVPNEWESLYNPKRVGSIVKVLPSLVSHDLQINTQYKRFLQTDITDIEDLKPGCGGVLNTNPATQKPVAVYKDDNGKVHKYSAICPHLKGVVCWNAAEKSFDCPVHGSRFSKEGICVDGPAKANLSPFDEAAEKAQQGMTAWAE</sequence>
<gene>
    <name evidence="7" type="ORF">QBC42DRAFT_231503</name>
</gene>
<dbReference type="SUPFAM" id="SSF50022">
    <property type="entry name" value="ISP domain"/>
    <property type="match status" value="1"/>
</dbReference>
<dbReference type="Pfam" id="PF00355">
    <property type="entry name" value="Rieske"/>
    <property type="match status" value="1"/>
</dbReference>
<keyword evidence="8" id="KW-1185">Reference proteome</keyword>
<evidence type="ECO:0000259" key="6">
    <source>
        <dbReference type="PROSITE" id="PS51296"/>
    </source>
</evidence>
<dbReference type="FunFam" id="2.102.10.10:FF:000014">
    <property type="entry name" value="Oxidoreductase, FAD dependent"/>
    <property type="match status" value="1"/>
</dbReference>
<dbReference type="InterPro" id="IPR036922">
    <property type="entry name" value="Rieske_2Fe-2S_sf"/>
</dbReference>
<evidence type="ECO:0000256" key="1">
    <source>
        <dbReference type="ARBA" id="ARBA00022714"/>
    </source>
</evidence>
<dbReference type="GO" id="GO:0005737">
    <property type="term" value="C:cytoplasm"/>
    <property type="evidence" value="ECO:0007669"/>
    <property type="project" value="TreeGrafter"/>
</dbReference>
<dbReference type="Gene3D" id="2.102.10.10">
    <property type="entry name" value="Rieske [2Fe-2S] iron-sulphur domain"/>
    <property type="match status" value="1"/>
</dbReference>
<dbReference type="Gene3D" id="3.50.50.60">
    <property type="entry name" value="FAD/NAD(P)-binding domain"/>
    <property type="match status" value="1"/>
</dbReference>
<accession>A0AAV9HI77</accession>
<reference evidence="7" key="1">
    <citation type="journal article" date="2023" name="Mol. Phylogenet. Evol.">
        <title>Genome-scale phylogeny and comparative genomics of the fungal order Sordariales.</title>
        <authorList>
            <person name="Hensen N."/>
            <person name="Bonometti L."/>
            <person name="Westerberg I."/>
            <person name="Brannstrom I.O."/>
            <person name="Guillou S."/>
            <person name="Cros-Aarteil S."/>
            <person name="Calhoun S."/>
            <person name="Haridas S."/>
            <person name="Kuo A."/>
            <person name="Mondo S."/>
            <person name="Pangilinan J."/>
            <person name="Riley R."/>
            <person name="LaButti K."/>
            <person name="Andreopoulos B."/>
            <person name="Lipzen A."/>
            <person name="Chen C."/>
            <person name="Yan M."/>
            <person name="Daum C."/>
            <person name="Ng V."/>
            <person name="Clum A."/>
            <person name="Steindorff A."/>
            <person name="Ohm R.A."/>
            <person name="Martin F."/>
            <person name="Silar P."/>
            <person name="Natvig D.O."/>
            <person name="Lalanne C."/>
            <person name="Gautier V."/>
            <person name="Ament-Velasquez S.L."/>
            <person name="Kruys A."/>
            <person name="Hutchinson M.I."/>
            <person name="Powell A.J."/>
            <person name="Barry K."/>
            <person name="Miller A.N."/>
            <person name="Grigoriev I.V."/>
            <person name="Debuchy R."/>
            <person name="Gladieux P."/>
            <person name="Hiltunen Thoren M."/>
            <person name="Johannesson H."/>
        </authorList>
    </citation>
    <scope>NUCLEOTIDE SEQUENCE</scope>
    <source>
        <strain evidence="7">PSN324</strain>
    </source>
</reference>
<feature type="compositionally biased region" description="Polar residues" evidence="5">
    <location>
        <begin position="37"/>
        <end position="49"/>
    </location>
</feature>
<dbReference type="EMBL" id="MU865034">
    <property type="protein sequence ID" value="KAK4459515.1"/>
    <property type="molecule type" value="Genomic_DNA"/>
</dbReference>
<keyword evidence="4" id="KW-0411">Iron-sulfur</keyword>
<dbReference type="InterPro" id="IPR006076">
    <property type="entry name" value="FAD-dep_OxRdtase"/>
</dbReference>
<evidence type="ECO:0000256" key="4">
    <source>
        <dbReference type="ARBA" id="ARBA00023014"/>
    </source>
</evidence>
<evidence type="ECO:0000256" key="2">
    <source>
        <dbReference type="ARBA" id="ARBA00022723"/>
    </source>
</evidence>
<dbReference type="GO" id="GO:0051537">
    <property type="term" value="F:2 iron, 2 sulfur cluster binding"/>
    <property type="evidence" value="ECO:0007669"/>
    <property type="project" value="UniProtKB-KW"/>
</dbReference>
<evidence type="ECO:0000313" key="8">
    <source>
        <dbReference type="Proteomes" id="UP001321749"/>
    </source>
</evidence>
<evidence type="ECO:0000256" key="5">
    <source>
        <dbReference type="SAM" id="MobiDB-lite"/>
    </source>
</evidence>
<feature type="domain" description="Rieske" evidence="6">
    <location>
        <begin position="551"/>
        <end position="648"/>
    </location>
</feature>
<name>A0AAV9HI77_9PEZI</name>
<reference evidence="7" key="2">
    <citation type="submission" date="2023-06" db="EMBL/GenBank/DDBJ databases">
        <authorList>
            <consortium name="Lawrence Berkeley National Laboratory"/>
            <person name="Mondo S.J."/>
            <person name="Hensen N."/>
            <person name="Bonometti L."/>
            <person name="Westerberg I."/>
            <person name="Brannstrom I.O."/>
            <person name="Guillou S."/>
            <person name="Cros-Aarteil S."/>
            <person name="Calhoun S."/>
            <person name="Haridas S."/>
            <person name="Kuo A."/>
            <person name="Pangilinan J."/>
            <person name="Riley R."/>
            <person name="Labutti K."/>
            <person name="Andreopoulos B."/>
            <person name="Lipzen A."/>
            <person name="Chen C."/>
            <person name="Yanf M."/>
            <person name="Daum C."/>
            <person name="Ng V."/>
            <person name="Clum A."/>
            <person name="Steindorff A."/>
            <person name="Ohm R."/>
            <person name="Martin F."/>
            <person name="Silar P."/>
            <person name="Natvig D."/>
            <person name="Lalanne C."/>
            <person name="Gautier V."/>
            <person name="Ament-Velasquez S.L."/>
            <person name="Kruys A."/>
            <person name="Hutchinson M.I."/>
            <person name="Powell A.J."/>
            <person name="Barry K."/>
            <person name="Miller A.N."/>
            <person name="Grigoriev I.V."/>
            <person name="Debuchy R."/>
            <person name="Gladieux P."/>
            <person name="Thoren M.H."/>
            <person name="Johannesson H."/>
        </authorList>
    </citation>
    <scope>NUCLEOTIDE SEQUENCE</scope>
    <source>
        <strain evidence="7">PSN324</strain>
    </source>
</reference>
<dbReference type="InterPro" id="IPR038010">
    <property type="entry name" value="YhfW_C"/>
</dbReference>
<dbReference type="Gene3D" id="3.30.9.10">
    <property type="entry name" value="D-Amino Acid Oxidase, subunit A, domain 2"/>
    <property type="match status" value="1"/>
</dbReference>
<keyword evidence="3" id="KW-0408">Iron</keyword>
<dbReference type="CDD" id="cd03477">
    <property type="entry name" value="Rieske_YhfW_C"/>
    <property type="match status" value="1"/>
</dbReference>
<dbReference type="InterPro" id="IPR036188">
    <property type="entry name" value="FAD/NAD-bd_sf"/>
</dbReference>
<dbReference type="InterPro" id="IPR017941">
    <property type="entry name" value="Rieske_2Fe-2S"/>
</dbReference>
<comment type="caution">
    <text evidence="7">The sequence shown here is derived from an EMBL/GenBank/DDBJ whole genome shotgun (WGS) entry which is preliminary data.</text>
</comment>
<dbReference type="Proteomes" id="UP001321749">
    <property type="component" value="Unassembled WGS sequence"/>
</dbReference>
<dbReference type="PANTHER" id="PTHR13847">
    <property type="entry name" value="SARCOSINE DEHYDROGENASE-RELATED"/>
    <property type="match status" value="1"/>
</dbReference>
<dbReference type="PANTHER" id="PTHR13847:SF281">
    <property type="entry name" value="FAD DEPENDENT OXIDOREDUCTASE DOMAIN-CONTAINING PROTEIN"/>
    <property type="match status" value="1"/>
</dbReference>
<protein>
    <submittedName>
        <fullName evidence="7">Oxidoreductase</fullName>
    </submittedName>
</protein>
<dbReference type="Pfam" id="PF01266">
    <property type="entry name" value="DAO"/>
    <property type="match status" value="1"/>
</dbReference>
<dbReference type="GO" id="GO:0046872">
    <property type="term" value="F:metal ion binding"/>
    <property type="evidence" value="ECO:0007669"/>
    <property type="project" value="UniProtKB-KW"/>
</dbReference>